<feature type="transmembrane region" description="Helical" evidence="1">
    <location>
        <begin position="295"/>
        <end position="316"/>
    </location>
</feature>
<dbReference type="Pfam" id="PF14494">
    <property type="entry name" value="DUF4436"/>
    <property type="match status" value="1"/>
</dbReference>
<proteinExistence type="predicted"/>
<evidence type="ECO:0000256" key="1">
    <source>
        <dbReference type="SAM" id="Phobius"/>
    </source>
</evidence>
<organism evidence="2">
    <name type="scientific">freshwater metagenome</name>
    <dbReference type="NCBI Taxonomy" id="449393"/>
    <lineage>
        <taxon>unclassified sequences</taxon>
        <taxon>metagenomes</taxon>
        <taxon>ecological metagenomes</taxon>
    </lineage>
</organism>
<sequence>MKILSTRFFQTFILITVAYLGIVVAISQSPADDAAAIDDKLISMSSDNRLELLVQITGVNPLEGTANARVLPWPNSDDIGYRLKSGWVPDQDVDLVVDSVIGASNGGSNTYTFKKDVPTGGFDVQIDEQPGAGARSDVGWYPLDKYNFEIPISAIGTLENGDQATLNLLPLDYTKKIDTFEISMVHGLWSDAFTTVKMDDPKSFDLAIDEFNNGQSSSVFEAVRSNSTKLLVTIILLLMITAMISVTIMTYMVVSGSRPPTLSSLTWAAALTYSLISLRGLMPGSPPIGIFVDKIFYFPSLIVTLVCSLWVLVTWVRREDFQS</sequence>
<reference evidence="2" key="1">
    <citation type="submission" date="2020-05" db="EMBL/GenBank/DDBJ databases">
        <authorList>
            <person name="Chiriac C."/>
            <person name="Salcher M."/>
            <person name="Ghai R."/>
            <person name="Kavagutti S V."/>
        </authorList>
    </citation>
    <scope>NUCLEOTIDE SEQUENCE</scope>
</reference>
<keyword evidence="1" id="KW-1133">Transmembrane helix</keyword>
<gene>
    <name evidence="2" type="ORF">UFOPK1419_00618</name>
</gene>
<accession>A0A6J6BPQ6</accession>
<keyword evidence="1" id="KW-0472">Membrane</keyword>
<feature type="transmembrane region" description="Helical" evidence="1">
    <location>
        <begin position="230"/>
        <end position="253"/>
    </location>
</feature>
<evidence type="ECO:0000313" key="2">
    <source>
        <dbReference type="EMBL" id="CAB4541150.1"/>
    </source>
</evidence>
<dbReference type="AlphaFoldDB" id="A0A6J6BPQ6"/>
<protein>
    <submittedName>
        <fullName evidence="2">Unannotated protein</fullName>
    </submittedName>
</protein>
<dbReference type="EMBL" id="CAEZSK010000076">
    <property type="protein sequence ID" value="CAB4541150.1"/>
    <property type="molecule type" value="Genomic_DNA"/>
</dbReference>
<name>A0A6J6BPQ6_9ZZZZ</name>
<dbReference type="InterPro" id="IPR027948">
    <property type="entry name" value="DUF4436"/>
</dbReference>
<keyword evidence="1" id="KW-0812">Transmembrane</keyword>